<comment type="caution">
    <text evidence="2">The sequence shown here is derived from an EMBL/GenBank/DDBJ whole genome shotgun (WGS) entry which is preliminary data.</text>
</comment>
<keyword evidence="3" id="KW-1185">Reference proteome</keyword>
<protein>
    <submittedName>
        <fullName evidence="2">Uncharacterized protein</fullName>
    </submittedName>
</protein>
<dbReference type="Proteomes" id="UP000790347">
    <property type="component" value="Unassembled WGS sequence"/>
</dbReference>
<reference evidence="2" key="1">
    <citation type="submission" date="2013-05" db="EMBL/GenBank/DDBJ databases">
        <authorList>
            <person name="Yim A.K.Y."/>
            <person name="Chan T.F."/>
            <person name="Ji K.M."/>
            <person name="Liu X.Y."/>
            <person name="Zhou J.W."/>
            <person name="Li R.Q."/>
            <person name="Yang K.Y."/>
            <person name="Li J."/>
            <person name="Li M."/>
            <person name="Law P.T.W."/>
            <person name="Wu Y.L."/>
            <person name="Cai Z.L."/>
            <person name="Qin H."/>
            <person name="Bao Y."/>
            <person name="Leung R.K.K."/>
            <person name="Ng P.K.S."/>
            <person name="Zou J."/>
            <person name="Zhong X.J."/>
            <person name="Ran P.X."/>
            <person name="Zhong N.S."/>
            <person name="Liu Z.G."/>
            <person name="Tsui S.K.W."/>
        </authorList>
    </citation>
    <scope>NUCLEOTIDE SEQUENCE</scope>
    <source>
        <strain evidence="2">Derf</strain>
        <tissue evidence="2">Whole organism</tissue>
    </source>
</reference>
<keyword evidence="1" id="KW-0472">Membrane</keyword>
<evidence type="ECO:0000313" key="2">
    <source>
        <dbReference type="EMBL" id="KAH9511920.1"/>
    </source>
</evidence>
<reference evidence="2" key="2">
    <citation type="journal article" date="2022" name="Res Sq">
        <title>Comparative Genomics Reveals Insights into the Divergent Evolution of Astigmatic Mites and Household Pest Adaptations.</title>
        <authorList>
            <person name="Xiong Q."/>
            <person name="Wan A.T.-Y."/>
            <person name="Liu X.-Y."/>
            <person name="Fung C.S.-H."/>
            <person name="Xiao X."/>
            <person name="Malainual N."/>
            <person name="Hou J."/>
            <person name="Wang L."/>
            <person name="Wang M."/>
            <person name="Yang K."/>
            <person name="Cui Y."/>
            <person name="Leung E."/>
            <person name="Nong W."/>
            <person name="Shin S.-K."/>
            <person name="Au S."/>
            <person name="Jeong K.Y."/>
            <person name="Chew F.T."/>
            <person name="Hui J."/>
            <person name="Leung T.F."/>
            <person name="Tungtrongchitr A."/>
            <person name="Zhong N."/>
            <person name="Liu Z."/>
            <person name="Tsui S."/>
        </authorList>
    </citation>
    <scope>NUCLEOTIDE SEQUENCE</scope>
    <source>
        <strain evidence="2">Derf</strain>
        <tissue evidence="2">Whole organism</tissue>
    </source>
</reference>
<dbReference type="AlphaFoldDB" id="A0A922HX05"/>
<evidence type="ECO:0000313" key="3">
    <source>
        <dbReference type="Proteomes" id="UP000790347"/>
    </source>
</evidence>
<dbReference type="EMBL" id="ASGP02000004">
    <property type="protein sequence ID" value="KAH9511920.1"/>
    <property type="molecule type" value="Genomic_DNA"/>
</dbReference>
<keyword evidence="1" id="KW-1133">Transmembrane helix</keyword>
<feature type="transmembrane region" description="Helical" evidence="1">
    <location>
        <begin position="16"/>
        <end position="35"/>
    </location>
</feature>
<gene>
    <name evidence="2" type="ORF">DERF_010344</name>
</gene>
<accession>A0A922HX05</accession>
<evidence type="ECO:0000256" key="1">
    <source>
        <dbReference type="SAM" id="Phobius"/>
    </source>
</evidence>
<sequence>MYNVKPLRSTSGTCEGIGDFAIVVLAVIFVAVATLDPNDDEVLLGIEFVIVFVVGGPGPVDLGPIPPIPGNDPG</sequence>
<name>A0A922HX05_DERFA</name>
<keyword evidence="1" id="KW-0812">Transmembrane</keyword>
<organism evidence="2 3">
    <name type="scientific">Dermatophagoides farinae</name>
    <name type="common">American house dust mite</name>
    <dbReference type="NCBI Taxonomy" id="6954"/>
    <lineage>
        <taxon>Eukaryota</taxon>
        <taxon>Metazoa</taxon>
        <taxon>Ecdysozoa</taxon>
        <taxon>Arthropoda</taxon>
        <taxon>Chelicerata</taxon>
        <taxon>Arachnida</taxon>
        <taxon>Acari</taxon>
        <taxon>Acariformes</taxon>
        <taxon>Sarcoptiformes</taxon>
        <taxon>Astigmata</taxon>
        <taxon>Psoroptidia</taxon>
        <taxon>Analgoidea</taxon>
        <taxon>Pyroglyphidae</taxon>
        <taxon>Dermatophagoidinae</taxon>
        <taxon>Dermatophagoides</taxon>
    </lineage>
</organism>
<proteinExistence type="predicted"/>